<feature type="chain" id="PRO_5041728992" evidence="2">
    <location>
        <begin position="21"/>
        <end position="346"/>
    </location>
</feature>
<evidence type="ECO:0000259" key="3">
    <source>
        <dbReference type="Pfam" id="PF18962"/>
    </source>
</evidence>
<dbReference type="PANTHER" id="PTHR47197:SF3">
    <property type="entry name" value="DIHYDRO-HEME D1 DEHYDROGENASE"/>
    <property type="match status" value="1"/>
</dbReference>
<dbReference type="KEGG" id="hws:RNZ46_13760"/>
<evidence type="ECO:0000313" key="5">
    <source>
        <dbReference type="Proteomes" id="UP001302486"/>
    </source>
</evidence>
<evidence type="ECO:0000256" key="1">
    <source>
        <dbReference type="ARBA" id="ARBA00022729"/>
    </source>
</evidence>
<name>A0AA97EMB9_9FLAO</name>
<organism evidence="4 5">
    <name type="scientific">Hwangdonia lutea</name>
    <dbReference type="NCBI Taxonomy" id="3075823"/>
    <lineage>
        <taxon>Bacteria</taxon>
        <taxon>Pseudomonadati</taxon>
        <taxon>Bacteroidota</taxon>
        <taxon>Flavobacteriia</taxon>
        <taxon>Flavobacteriales</taxon>
        <taxon>Flavobacteriaceae</taxon>
        <taxon>Hwangdonia</taxon>
    </lineage>
</organism>
<evidence type="ECO:0000313" key="4">
    <source>
        <dbReference type="EMBL" id="WOD43054.1"/>
    </source>
</evidence>
<dbReference type="InterPro" id="IPR026444">
    <property type="entry name" value="Secre_tail"/>
</dbReference>
<dbReference type="EMBL" id="CP136521">
    <property type="protein sequence ID" value="WOD43054.1"/>
    <property type="molecule type" value="Genomic_DNA"/>
</dbReference>
<dbReference type="Gene3D" id="2.120.10.30">
    <property type="entry name" value="TolB, C-terminal domain"/>
    <property type="match status" value="1"/>
</dbReference>
<accession>A0AA97EMB9</accession>
<dbReference type="PANTHER" id="PTHR47197">
    <property type="entry name" value="PROTEIN NIRF"/>
    <property type="match status" value="1"/>
</dbReference>
<feature type="signal peptide" evidence="2">
    <location>
        <begin position="1"/>
        <end position="20"/>
    </location>
</feature>
<evidence type="ECO:0000256" key="2">
    <source>
        <dbReference type="SAM" id="SignalP"/>
    </source>
</evidence>
<keyword evidence="5" id="KW-1185">Reference proteome</keyword>
<dbReference type="NCBIfam" id="TIGR04183">
    <property type="entry name" value="Por_Secre_tail"/>
    <property type="match status" value="1"/>
</dbReference>
<feature type="domain" description="Secretion system C-terminal sorting" evidence="3">
    <location>
        <begin position="281"/>
        <end position="340"/>
    </location>
</feature>
<dbReference type="AlphaFoldDB" id="A0AA97EMB9"/>
<reference evidence="5" key="1">
    <citation type="submission" date="2024-06" db="EMBL/GenBank/DDBJ databases">
        <title>Hwangdonia haimaensis gen. nov., sp. nov., a member of the family Flavobacteriaceae isolated from the haima cold seep.</title>
        <authorList>
            <person name="Li J."/>
        </authorList>
    </citation>
    <scope>NUCLEOTIDE SEQUENCE [LARGE SCALE GENOMIC DNA]</scope>
    <source>
        <strain evidence="5">SCSIO 19198</strain>
    </source>
</reference>
<dbReference type="InterPro" id="IPR051200">
    <property type="entry name" value="Host-pathogen_enzymatic-act"/>
</dbReference>
<sequence length="346" mass="37499">MKQLYFFIAVLLLSTFNFNAQTSTDVTYIAEPFGLKINGNDLYITASDGGGLFKIDISAPTPTTAVQVVYINNPRYIEMDGNDLFTASGGNIYKTDISASTPTASVLVSGLNYPYGLALNGNDLYIAEVYANKISKIDITASSPTPIDVVTGLNNPFDLVLNGNDLYIAEYGSNKVSKIDISVSTPTPTDVVTGITNPWGLTLNGNDLFIANNLKISKIDITATSPATPIDVVTGLQGCYEMEVNGTDLYYAEFRGNKVSKFNLSSLSISENRLKNNLTVLPNPSTGFINILGLTQKETYTIYNILGAKQSSGTISLNENIDIQNLNNGLYFIKFDNGDTLKFLKQ</sequence>
<dbReference type="SUPFAM" id="SSF75011">
    <property type="entry name" value="3-carboxy-cis,cis-mucoante lactonizing enzyme"/>
    <property type="match status" value="1"/>
</dbReference>
<dbReference type="InterPro" id="IPR011042">
    <property type="entry name" value="6-blade_b-propeller_TolB-like"/>
</dbReference>
<keyword evidence="1 2" id="KW-0732">Signal</keyword>
<dbReference type="RefSeq" id="WP_316982742.1">
    <property type="nucleotide sequence ID" value="NZ_CP136521.1"/>
</dbReference>
<protein>
    <submittedName>
        <fullName evidence="4">T9SS type A sorting domain-containing protein</fullName>
    </submittedName>
</protein>
<dbReference type="Proteomes" id="UP001302486">
    <property type="component" value="Chromosome"/>
</dbReference>
<proteinExistence type="predicted"/>
<dbReference type="Pfam" id="PF18962">
    <property type="entry name" value="Por_Secre_tail"/>
    <property type="match status" value="1"/>
</dbReference>
<gene>
    <name evidence="4" type="ORF">RNZ46_13760</name>
</gene>